<evidence type="ECO:0000256" key="1">
    <source>
        <dbReference type="SAM" id="Phobius"/>
    </source>
</evidence>
<reference evidence="3" key="2">
    <citation type="submission" date="2015-08" db="UniProtKB">
        <authorList>
            <consortium name="WormBaseParasite"/>
        </authorList>
    </citation>
    <scope>IDENTIFICATION</scope>
</reference>
<keyword evidence="1" id="KW-0472">Membrane</keyword>
<feature type="transmembrane region" description="Helical" evidence="1">
    <location>
        <begin position="26"/>
        <end position="51"/>
    </location>
</feature>
<dbReference type="AlphaFoldDB" id="A0A0K0F3B1"/>
<accession>A0A0K0F3B1</accession>
<feature type="transmembrane region" description="Helical" evidence="1">
    <location>
        <begin position="200"/>
        <end position="220"/>
    </location>
</feature>
<dbReference type="Proteomes" id="UP000035680">
    <property type="component" value="Unassembled WGS sequence"/>
</dbReference>
<reference evidence="2" key="1">
    <citation type="submission" date="2014-07" db="EMBL/GenBank/DDBJ databases">
        <authorList>
            <person name="Martin A.A"/>
            <person name="De Silva N."/>
        </authorList>
    </citation>
    <scope>NUCLEOTIDE SEQUENCE</scope>
</reference>
<feature type="transmembrane region" description="Helical" evidence="1">
    <location>
        <begin position="63"/>
        <end position="87"/>
    </location>
</feature>
<evidence type="ECO:0000313" key="2">
    <source>
        <dbReference type="Proteomes" id="UP000035680"/>
    </source>
</evidence>
<keyword evidence="1" id="KW-1133">Transmembrane helix</keyword>
<name>A0A0K0F3B1_STRVS</name>
<keyword evidence="2" id="KW-1185">Reference proteome</keyword>
<feature type="transmembrane region" description="Helical" evidence="1">
    <location>
        <begin position="240"/>
        <end position="261"/>
    </location>
</feature>
<dbReference type="WBParaSite" id="SVE_0329400.1">
    <property type="protein sequence ID" value="SVE_0329400.1"/>
    <property type="gene ID" value="SVE_0329400"/>
</dbReference>
<feature type="transmembrane region" description="Helical" evidence="1">
    <location>
        <begin position="149"/>
        <end position="171"/>
    </location>
</feature>
<protein>
    <submittedName>
        <fullName evidence="3">G_PROTEIN_RECEP_F1_2 domain-containing protein</fullName>
    </submittedName>
</protein>
<organism evidence="2 3">
    <name type="scientific">Strongyloides venezuelensis</name>
    <name type="common">Threadworm</name>
    <dbReference type="NCBI Taxonomy" id="75913"/>
    <lineage>
        <taxon>Eukaryota</taxon>
        <taxon>Metazoa</taxon>
        <taxon>Ecdysozoa</taxon>
        <taxon>Nematoda</taxon>
        <taxon>Chromadorea</taxon>
        <taxon>Rhabditida</taxon>
        <taxon>Tylenchina</taxon>
        <taxon>Panagrolaimomorpha</taxon>
        <taxon>Strongyloidoidea</taxon>
        <taxon>Strongyloididae</taxon>
        <taxon>Strongyloides</taxon>
    </lineage>
</organism>
<proteinExistence type="predicted"/>
<sequence length="307" mass="36005">MNNSNPELLINKIGRYLPFMYPTYDVYQISIILIFAILSYILHGVIAVTIIRSWKTSDYFNSSYFKVVVFESINDVIHNIIFLLFIFTTELGIVAEYLKENVGLPLLSKSYCSLPYDYNYEKEMYFRAGKRGEFNCRYPFGYTRKEYHFMYIALVNSLTIISIILTIIITCKIKKISKTTSEFSVIAIKKRNKEKRMTRYVIIIGIMQLICLIQDQLYYIKIKINGYDESIRYIISGLRPFVGVSWMFINALSIIFISKTLRDSVFKNLKLDIIYRKLFKDNLVVPSSHSPNIKQNMNRGIKNRTVI</sequence>
<evidence type="ECO:0000313" key="3">
    <source>
        <dbReference type="WBParaSite" id="SVE_0329400.1"/>
    </source>
</evidence>
<keyword evidence="1" id="KW-0812">Transmembrane</keyword>